<accession>A0A1S4FTU1</accession>
<reference evidence="2" key="1">
    <citation type="submission" date="2005-10" db="EMBL/GenBank/DDBJ databases">
        <authorList>
            <person name="Loftus B.J."/>
            <person name="Nene V.M."/>
            <person name="Hannick L.I."/>
            <person name="Bidwell S."/>
            <person name="Haas B."/>
            <person name="Amedeo P."/>
            <person name="Orvis J."/>
            <person name="Wortman J.R."/>
            <person name="White O.R."/>
            <person name="Salzberg S."/>
            <person name="Shumway M."/>
            <person name="Koo H."/>
            <person name="Zhao Y."/>
            <person name="Holmes M."/>
            <person name="Miller J."/>
            <person name="Schatz M."/>
            <person name="Pop M."/>
            <person name="Pai G."/>
            <person name="Utterback T."/>
            <person name="Rogers Y.-H."/>
            <person name="Kravitz S."/>
            <person name="Fraser C.M."/>
        </authorList>
    </citation>
    <scope>NUCLEOTIDE SEQUENCE</scope>
    <source>
        <strain evidence="2">Liverpool</strain>
    </source>
</reference>
<name>A0A1S4FTU1_AEDAE</name>
<feature type="region of interest" description="Disordered" evidence="1">
    <location>
        <begin position="289"/>
        <end position="340"/>
    </location>
</feature>
<gene>
    <name evidence="2" type="ORF">AaeL_AAEL011645</name>
</gene>
<evidence type="ECO:0000313" key="2">
    <source>
        <dbReference type="EMBL" id="EAT36257.1"/>
    </source>
</evidence>
<feature type="compositionally biased region" description="Basic and acidic residues" evidence="1">
    <location>
        <begin position="329"/>
        <end position="340"/>
    </location>
</feature>
<dbReference type="AlphaFoldDB" id="A0A1S4FTU1"/>
<feature type="compositionally biased region" description="Polar residues" evidence="1">
    <location>
        <begin position="296"/>
        <end position="306"/>
    </location>
</feature>
<dbReference type="KEGG" id="aag:5575095"/>
<dbReference type="EMBL" id="CH477783">
    <property type="protein sequence ID" value="EAT36257.1"/>
    <property type="molecule type" value="Genomic_DNA"/>
</dbReference>
<evidence type="ECO:0000313" key="3">
    <source>
        <dbReference type="Proteomes" id="UP000682892"/>
    </source>
</evidence>
<feature type="region of interest" description="Disordered" evidence="1">
    <location>
        <begin position="146"/>
        <end position="166"/>
    </location>
</feature>
<organism evidence="2 3">
    <name type="scientific">Aedes aegypti</name>
    <name type="common">Yellowfever mosquito</name>
    <name type="synonym">Culex aegypti</name>
    <dbReference type="NCBI Taxonomy" id="7159"/>
    <lineage>
        <taxon>Eukaryota</taxon>
        <taxon>Metazoa</taxon>
        <taxon>Ecdysozoa</taxon>
        <taxon>Arthropoda</taxon>
        <taxon>Hexapoda</taxon>
        <taxon>Insecta</taxon>
        <taxon>Pterygota</taxon>
        <taxon>Neoptera</taxon>
        <taxon>Endopterygota</taxon>
        <taxon>Diptera</taxon>
        <taxon>Nematocera</taxon>
        <taxon>Culicoidea</taxon>
        <taxon>Culicidae</taxon>
        <taxon>Culicinae</taxon>
        <taxon>Aedini</taxon>
        <taxon>Aedes</taxon>
        <taxon>Stegomyia</taxon>
    </lineage>
</organism>
<feature type="compositionally biased region" description="Low complexity" evidence="1">
    <location>
        <begin position="16"/>
        <end position="31"/>
    </location>
</feature>
<dbReference type="OMA" id="IDIENFC"/>
<reference evidence="2" key="3">
    <citation type="submission" date="2012-09" db="EMBL/GenBank/DDBJ databases">
        <authorList>
            <consortium name="VectorBase"/>
        </authorList>
    </citation>
    <scope>NUCLEOTIDE SEQUENCE</scope>
    <source>
        <strain evidence="2">Liverpool</strain>
    </source>
</reference>
<sequence>MGSINGGPNDPRHYCTLRNNRTNLNGTANGLDGQSESDGSRELDASRIGKFCTIRGSKGTGTMGNTPVVGGDRESSSLRGAFYLGDGEDNRSELNRNLLYEENMCTFENFCEKSWEDCGEEVGEGGDAGIANFCTLRKKRSISQKAVDTGSGGCGSQSNGSSDVRETSLVDEGVGSYCTLKKKKLKLNQKFVESFLEDPNAKLHDYLSELDAYLDEIDGLDSEGQFSSDDEEVQKEVEEEIEDHAVGGEETSDSPSTIGYIDIENFCTLPKRKRVQFLNAFQRASPLRRTFAAPGHSSSNKETGGNLNPIEGEVITEADESSPVGTAAADRDSVGAENGK</sequence>
<protein>
    <submittedName>
        <fullName evidence="2">AAEL011645-PA</fullName>
    </submittedName>
</protein>
<evidence type="ECO:0000256" key="1">
    <source>
        <dbReference type="SAM" id="MobiDB-lite"/>
    </source>
</evidence>
<proteinExistence type="predicted"/>
<dbReference type="Proteomes" id="UP000682892">
    <property type="component" value="Unassembled WGS sequence"/>
</dbReference>
<reference evidence="2" key="2">
    <citation type="journal article" date="2007" name="Science">
        <title>Genome sequence of Aedes aegypti, a major arbovirus vector.</title>
        <authorList>
            <person name="Nene V."/>
            <person name="Wortman J.R."/>
            <person name="Lawson D."/>
            <person name="Haas B."/>
            <person name="Kodira C."/>
            <person name="Tu Z.J."/>
            <person name="Loftus B."/>
            <person name="Xi Z."/>
            <person name="Megy K."/>
            <person name="Grabherr M."/>
            <person name="Ren Q."/>
            <person name="Zdobnov E.M."/>
            <person name="Lobo N.F."/>
            <person name="Campbell K.S."/>
            <person name="Brown S.E."/>
            <person name="Bonaldo M.F."/>
            <person name="Zhu J."/>
            <person name="Sinkins S.P."/>
            <person name="Hogenkamp D.G."/>
            <person name="Amedeo P."/>
            <person name="Arensburger P."/>
            <person name="Atkinson P.W."/>
            <person name="Bidwell S."/>
            <person name="Biedler J."/>
            <person name="Birney E."/>
            <person name="Bruggner R.V."/>
            <person name="Costas J."/>
            <person name="Coy M.R."/>
            <person name="Crabtree J."/>
            <person name="Crawford M."/>
            <person name="Debruyn B."/>
            <person name="Decaprio D."/>
            <person name="Eiglmeier K."/>
            <person name="Eisenstadt E."/>
            <person name="El-Dorry H."/>
            <person name="Gelbart W.M."/>
            <person name="Gomes S.L."/>
            <person name="Hammond M."/>
            <person name="Hannick L.I."/>
            <person name="Hogan J.R."/>
            <person name="Holmes M.H."/>
            <person name="Jaffe D."/>
            <person name="Johnston J.S."/>
            <person name="Kennedy R.C."/>
            <person name="Koo H."/>
            <person name="Kravitz S."/>
            <person name="Kriventseva E.V."/>
            <person name="Kulp D."/>
            <person name="Labutti K."/>
            <person name="Lee E."/>
            <person name="Li S."/>
            <person name="Lovin D.D."/>
            <person name="Mao C."/>
            <person name="Mauceli E."/>
            <person name="Menck C.F."/>
            <person name="Miller J.R."/>
            <person name="Montgomery P."/>
            <person name="Mori A."/>
            <person name="Nascimento A.L."/>
            <person name="Naveira H.F."/>
            <person name="Nusbaum C."/>
            <person name="O'leary S."/>
            <person name="Orvis J."/>
            <person name="Pertea M."/>
            <person name="Quesneville H."/>
            <person name="Reidenbach K.R."/>
            <person name="Rogers Y.H."/>
            <person name="Roth C.W."/>
            <person name="Schneider J.R."/>
            <person name="Schatz M."/>
            <person name="Shumway M."/>
            <person name="Stanke M."/>
            <person name="Stinson E.O."/>
            <person name="Tubio J.M."/>
            <person name="Vanzee J.P."/>
            <person name="Verjovski-Almeida S."/>
            <person name="Werner D."/>
            <person name="White O."/>
            <person name="Wyder S."/>
            <person name="Zeng Q."/>
            <person name="Zhao Q."/>
            <person name="Zhao Y."/>
            <person name="Hill C.A."/>
            <person name="Raikhel A.S."/>
            <person name="Soares M.B."/>
            <person name="Knudson D.L."/>
            <person name="Lee N.H."/>
            <person name="Galagan J."/>
            <person name="Salzberg S.L."/>
            <person name="Paulsen I.T."/>
            <person name="Dimopoulos G."/>
            <person name="Collins F.H."/>
            <person name="Birren B."/>
            <person name="Fraser-Liggett C.M."/>
            <person name="Severson D.W."/>
        </authorList>
    </citation>
    <scope>NUCLEOTIDE SEQUENCE [LARGE SCALE GENOMIC DNA]</scope>
    <source>
        <strain evidence="2">Liverpool</strain>
    </source>
</reference>
<dbReference type="OrthoDB" id="10424081at2759"/>
<dbReference type="HOGENOM" id="CLU_827054_0_0_1"/>
<feature type="region of interest" description="Disordered" evidence="1">
    <location>
        <begin position="1"/>
        <end position="43"/>
    </location>
</feature>